<keyword evidence="2" id="KW-1185">Reference proteome</keyword>
<organism evidence="1 2">
    <name type="scientific">Saprospira grandis (strain Lewin)</name>
    <dbReference type="NCBI Taxonomy" id="984262"/>
    <lineage>
        <taxon>Bacteria</taxon>
        <taxon>Pseudomonadati</taxon>
        <taxon>Bacteroidota</taxon>
        <taxon>Saprospiria</taxon>
        <taxon>Saprospirales</taxon>
        <taxon>Saprospiraceae</taxon>
        <taxon>Saprospira</taxon>
    </lineage>
</organism>
<protein>
    <submittedName>
        <fullName evidence="1">Uncharacterized protein</fullName>
    </submittedName>
</protein>
<dbReference type="AlphaFoldDB" id="H6L8D9"/>
<evidence type="ECO:0000313" key="1">
    <source>
        <dbReference type="EMBL" id="AFC26503.1"/>
    </source>
</evidence>
<sequence>MLRFGLRSYKATVFYRKRQVLALEEKSPKA</sequence>
<gene>
    <name evidence="1" type="ordered locus">SGRA_3787</name>
</gene>
<evidence type="ECO:0000313" key="2">
    <source>
        <dbReference type="Proteomes" id="UP000007519"/>
    </source>
</evidence>
<reference evidence="1 2" key="1">
    <citation type="journal article" date="2012" name="Stand. Genomic Sci.">
        <title>Complete genome sequencing and analysis of Saprospira grandis str. Lewin, a predatory marine bacterium.</title>
        <authorList>
            <person name="Saw J.H."/>
            <person name="Yuryev A."/>
            <person name="Kanbe M."/>
            <person name="Hou S."/>
            <person name="Young A.G."/>
            <person name="Aizawa S."/>
            <person name="Alam M."/>
        </authorList>
    </citation>
    <scope>NUCLEOTIDE SEQUENCE [LARGE SCALE GENOMIC DNA]</scope>
    <source>
        <strain evidence="1 2">Lewin</strain>
    </source>
</reference>
<accession>H6L8D9</accession>
<name>H6L8D9_SAPGL</name>
<dbReference type="KEGG" id="sgn:SGRA_3787"/>
<dbReference type="HOGENOM" id="CLU_3405333_0_0_10"/>
<dbReference type="Proteomes" id="UP000007519">
    <property type="component" value="Chromosome"/>
</dbReference>
<proteinExistence type="predicted"/>
<dbReference type="EMBL" id="CP002831">
    <property type="protein sequence ID" value="AFC26503.1"/>
    <property type="molecule type" value="Genomic_DNA"/>
</dbReference>